<evidence type="ECO:0000313" key="5">
    <source>
        <dbReference type="Proteomes" id="UP000050326"/>
    </source>
</evidence>
<dbReference type="AlphaFoldDB" id="A0A0P8W4I6"/>
<feature type="domain" description="N-acetyltransferase" evidence="3">
    <location>
        <begin position="173"/>
        <end position="313"/>
    </location>
</feature>
<sequence length="313" mass="35678">MIFIIKSIHEPWIKLKESLNSKDYDLINALQEQCIHKEQITLKLELDYKLGDALNRTNKITVHDINEFMYFNGKQLIGYIGICGFGGAEAPLEITGMAHPEYRRLGIFSKLYELVMAECKRRESGSLLALCDNKSVSGQKFLERIGAVYKYSEFEMHLHDEPCESIKERLCDISFRKATNTDAYEVARQNAIYFGGSMEQEDKDIPKEEILLPEDEERRGMTIYLAEKDKKIIGKVHLQVLKEIGGIYGLGVLPDKRGKGFGRAILLKAIEKLKDVKVKEIMLQVAAENATALGLYKSCGFQETSVMDYFELK</sequence>
<dbReference type="RefSeq" id="WP_242854417.1">
    <property type="nucleotide sequence ID" value="NZ_LKET01000039.1"/>
</dbReference>
<dbReference type="Pfam" id="PF00583">
    <property type="entry name" value="Acetyltransf_1"/>
    <property type="match status" value="2"/>
</dbReference>
<gene>
    <name evidence="4" type="primary">mshD_2</name>
    <name evidence="4" type="ORF">OXPF_29350</name>
</gene>
<organism evidence="4 5">
    <name type="scientific">Oxobacter pfennigii</name>
    <dbReference type="NCBI Taxonomy" id="36849"/>
    <lineage>
        <taxon>Bacteria</taxon>
        <taxon>Bacillati</taxon>
        <taxon>Bacillota</taxon>
        <taxon>Clostridia</taxon>
        <taxon>Eubacteriales</taxon>
        <taxon>Clostridiaceae</taxon>
        <taxon>Oxobacter</taxon>
    </lineage>
</organism>
<dbReference type="CDD" id="cd04301">
    <property type="entry name" value="NAT_SF"/>
    <property type="match status" value="2"/>
</dbReference>
<protein>
    <submittedName>
        <fullName evidence="4">Mycothiol acetyltransferase</fullName>
        <ecNumber evidence="4">2.3.1.189</ecNumber>
    </submittedName>
</protein>
<reference evidence="4 5" key="1">
    <citation type="submission" date="2015-09" db="EMBL/GenBank/DDBJ databases">
        <title>Genome sequence of Oxobacter pfennigii DSM 3222.</title>
        <authorList>
            <person name="Poehlein A."/>
            <person name="Bengelsdorf F.R."/>
            <person name="Schiel-Bengelsdorf B."/>
            <person name="Duerre P."/>
            <person name="Daniel R."/>
        </authorList>
    </citation>
    <scope>NUCLEOTIDE SEQUENCE [LARGE SCALE GENOMIC DNA]</scope>
    <source>
        <strain evidence="4 5">DSM 3222</strain>
    </source>
</reference>
<evidence type="ECO:0000256" key="1">
    <source>
        <dbReference type="ARBA" id="ARBA00022679"/>
    </source>
</evidence>
<dbReference type="EC" id="2.3.1.189" evidence="4"/>
<dbReference type="PATRIC" id="fig|36849.3.peg.3105"/>
<keyword evidence="5" id="KW-1185">Reference proteome</keyword>
<evidence type="ECO:0000259" key="3">
    <source>
        <dbReference type="PROSITE" id="PS51186"/>
    </source>
</evidence>
<dbReference type="GO" id="GO:0035447">
    <property type="term" value="F:mycothiol synthase activity"/>
    <property type="evidence" value="ECO:0007669"/>
    <property type="project" value="UniProtKB-EC"/>
</dbReference>
<dbReference type="InterPro" id="IPR016181">
    <property type="entry name" value="Acyl_CoA_acyltransferase"/>
</dbReference>
<dbReference type="SUPFAM" id="SSF55729">
    <property type="entry name" value="Acyl-CoA N-acyltransferases (Nat)"/>
    <property type="match status" value="2"/>
</dbReference>
<dbReference type="InterPro" id="IPR000182">
    <property type="entry name" value="GNAT_dom"/>
</dbReference>
<accession>A0A0P8W4I6</accession>
<dbReference type="PANTHER" id="PTHR43420">
    <property type="entry name" value="ACETYLTRANSFERASE"/>
    <property type="match status" value="1"/>
</dbReference>
<evidence type="ECO:0000256" key="2">
    <source>
        <dbReference type="ARBA" id="ARBA00023315"/>
    </source>
</evidence>
<dbReference type="InterPro" id="IPR050680">
    <property type="entry name" value="YpeA/RimI_acetyltransf"/>
</dbReference>
<keyword evidence="1 4" id="KW-0808">Transferase</keyword>
<feature type="domain" description="N-acetyltransferase" evidence="3">
    <location>
        <begin position="13"/>
        <end position="161"/>
    </location>
</feature>
<proteinExistence type="predicted"/>
<dbReference type="EMBL" id="LKET01000039">
    <property type="protein sequence ID" value="KPU43494.1"/>
    <property type="molecule type" value="Genomic_DNA"/>
</dbReference>
<dbReference type="Gene3D" id="3.40.630.30">
    <property type="match status" value="2"/>
</dbReference>
<evidence type="ECO:0000313" key="4">
    <source>
        <dbReference type="EMBL" id="KPU43494.1"/>
    </source>
</evidence>
<dbReference type="PROSITE" id="PS51186">
    <property type="entry name" value="GNAT"/>
    <property type="match status" value="2"/>
</dbReference>
<dbReference type="Proteomes" id="UP000050326">
    <property type="component" value="Unassembled WGS sequence"/>
</dbReference>
<dbReference type="STRING" id="36849.OXPF_29350"/>
<comment type="caution">
    <text evidence="4">The sequence shown here is derived from an EMBL/GenBank/DDBJ whole genome shotgun (WGS) entry which is preliminary data.</text>
</comment>
<name>A0A0P8W4I6_9CLOT</name>
<keyword evidence="2 4" id="KW-0012">Acyltransferase</keyword>